<dbReference type="InterPro" id="IPR020904">
    <property type="entry name" value="Sc_DH/Rdtase_CS"/>
</dbReference>
<accession>A0A8A1LEQ5</accession>
<proteinExistence type="inferred from homology"/>
<dbReference type="SUPFAM" id="SSF51735">
    <property type="entry name" value="NAD(P)-binding Rossmann-fold domains"/>
    <property type="match status" value="1"/>
</dbReference>
<dbReference type="GO" id="GO:0030497">
    <property type="term" value="P:fatty acid elongation"/>
    <property type="evidence" value="ECO:0007669"/>
    <property type="project" value="TreeGrafter"/>
</dbReference>
<dbReference type="CDD" id="cd05233">
    <property type="entry name" value="SDR_c"/>
    <property type="match status" value="1"/>
</dbReference>
<evidence type="ECO:0000313" key="3">
    <source>
        <dbReference type="EMBL" id="QSS52331.1"/>
    </source>
</evidence>
<dbReference type="AlphaFoldDB" id="A0A8A1LEQ5"/>
<dbReference type="Pfam" id="PF13561">
    <property type="entry name" value="adh_short_C2"/>
    <property type="match status" value="1"/>
</dbReference>
<dbReference type="FunFam" id="3.40.50.720:FF:000084">
    <property type="entry name" value="Short-chain dehydrogenase reductase"/>
    <property type="match status" value="1"/>
</dbReference>
<dbReference type="PRINTS" id="PR00080">
    <property type="entry name" value="SDRFAMILY"/>
</dbReference>
<comment type="similarity">
    <text evidence="1">Belongs to the short-chain dehydrogenases/reductases (SDR) family.</text>
</comment>
<dbReference type="EMBL" id="CP069103">
    <property type="protein sequence ID" value="QSS52331.1"/>
    <property type="molecule type" value="Genomic_DNA"/>
</dbReference>
<evidence type="ECO:0000256" key="2">
    <source>
        <dbReference type="ARBA" id="ARBA00022857"/>
    </source>
</evidence>
<protein>
    <submittedName>
        <fullName evidence="3">Short-chain dehydrogenase</fullName>
    </submittedName>
</protein>
<evidence type="ECO:0000256" key="1">
    <source>
        <dbReference type="ARBA" id="ARBA00006484"/>
    </source>
</evidence>
<dbReference type="PANTHER" id="PTHR42760:SF40">
    <property type="entry name" value="3-OXOACYL-[ACYL-CARRIER-PROTEIN] REDUCTASE, CHLOROPLASTIC"/>
    <property type="match status" value="1"/>
</dbReference>
<dbReference type="VEuPathDB" id="FungiDB:I7I53_07941"/>
<dbReference type="Gene3D" id="3.40.50.720">
    <property type="entry name" value="NAD(P)-binding Rossmann-like Domain"/>
    <property type="match status" value="1"/>
</dbReference>
<reference evidence="3" key="1">
    <citation type="submission" date="2021-01" db="EMBL/GenBank/DDBJ databases">
        <title>Chromosome-level genome assembly of a human fungal pathogen reveals clustering of transcriptionally co-regulated genes.</title>
        <authorList>
            <person name="Voorhies M."/>
            <person name="Cohen S."/>
            <person name="Shea T.P."/>
            <person name="Petrus S."/>
            <person name="Munoz J.F."/>
            <person name="Poplawski S."/>
            <person name="Goldman W.E."/>
            <person name="Michael T."/>
            <person name="Cuomo C.A."/>
            <person name="Sil A."/>
            <person name="Beyhan S."/>
        </authorList>
    </citation>
    <scope>NUCLEOTIDE SEQUENCE</scope>
    <source>
        <strain evidence="3">H88</strain>
    </source>
</reference>
<dbReference type="Proteomes" id="UP000663419">
    <property type="component" value="Chromosome 2"/>
</dbReference>
<dbReference type="PROSITE" id="PS00061">
    <property type="entry name" value="ADH_SHORT"/>
    <property type="match status" value="1"/>
</dbReference>
<organism evidence="3 4">
    <name type="scientific">Ajellomyces capsulatus (strain H88)</name>
    <name type="common">Darling's disease fungus</name>
    <name type="synonym">Histoplasma capsulatum</name>
    <dbReference type="NCBI Taxonomy" id="544711"/>
    <lineage>
        <taxon>Eukaryota</taxon>
        <taxon>Fungi</taxon>
        <taxon>Dikarya</taxon>
        <taxon>Ascomycota</taxon>
        <taxon>Pezizomycotina</taxon>
        <taxon>Eurotiomycetes</taxon>
        <taxon>Eurotiomycetidae</taxon>
        <taxon>Onygenales</taxon>
        <taxon>Ajellomycetaceae</taxon>
        <taxon>Histoplasma</taxon>
    </lineage>
</organism>
<name>A0A8A1LEQ5_AJEC8</name>
<dbReference type="PRINTS" id="PR00081">
    <property type="entry name" value="GDHRDH"/>
</dbReference>
<gene>
    <name evidence="3" type="ORF">I7I53_07941</name>
</gene>
<dbReference type="InterPro" id="IPR036291">
    <property type="entry name" value="NAD(P)-bd_dom_sf"/>
</dbReference>
<dbReference type="PANTHER" id="PTHR42760">
    <property type="entry name" value="SHORT-CHAIN DEHYDROGENASES/REDUCTASES FAMILY MEMBER"/>
    <property type="match status" value="1"/>
</dbReference>
<sequence>MAFSIAVITGGAGDIGRAIAMRLAESHDHVVLVDIDEAKAHEVTATLNKSMETREQNQENERFTCVVCDITDPTQVADLARKVFSLDGDVLTLVNNAGATYSPSLQRTTPEIWKRETALNVDAPFLIFHAFADSLKRTSGSVVNIASVNGLAVFGNPAYSAAKAGLIHFTRSIAVEYAKFGVRANAIAPGTVRTNVWQDRVAANPHVFEEVMQWYPLKRTVDPVDVANAVSFLSNKELAAAITGVCLPVDCGLMAGQTALAKSFSQCDDF</sequence>
<dbReference type="GO" id="GO:0016616">
    <property type="term" value="F:oxidoreductase activity, acting on the CH-OH group of donors, NAD or NADP as acceptor"/>
    <property type="evidence" value="ECO:0007669"/>
    <property type="project" value="TreeGrafter"/>
</dbReference>
<keyword evidence="2" id="KW-0521">NADP</keyword>
<evidence type="ECO:0000313" key="4">
    <source>
        <dbReference type="Proteomes" id="UP000663419"/>
    </source>
</evidence>
<dbReference type="InterPro" id="IPR002347">
    <property type="entry name" value="SDR_fam"/>
</dbReference>